<gene>
    <name evidence="2" type="ORF">Pc22g27160</name>
    <name evidence="2" type="ORF">PCH_Pc22g27160</name>
</gene>
<sequence length="199" mass="22941">MSPRNACGWPEWEEKSLLSWLYAHRDLSWKALSDAYYEEYQVDRSVESLREKKYHILRKQRCTGAKVSGRSGKQKPPGGMRRSLVNSDSRSPLPDNNSAQRNIDKWFQKVLAADPSQSGVSDKPAQTTRSEKCRVVPAPLPYPPKRTRSSSWMWDYVHLILSVRDMNHSMDFVEQGTITLILDYNNSEEVPRSKVNIRA</sequence>
<feature type="region of interest" description="Disordered" evidence="1">
    <location>
        <begin position="61"/>
        <end position="99"/>
    </location>
</feature>
<evidence type="ECO:0000313" key="3">
    <source>
        <dbReference type="Proteomes" id="UP000000724"/>
    </source>
</evidence>
<dbReference type="Proteomes" id="UP000000724">
    <property type="component" value="Contig Pc00c22"/>
</dbReference>
<reference evidence="2 3" key="1">
    <citation type="journal article" date="2008" name="Nat. Biotechnol.">
        <title>Genome sequencing and analysis of the filamentous fungus Penicillium chrysogenum.</title>
        <authorList>
            <person name="van den Berg M.A."/>
            <person name="Albang R."/>
            <person name="Albermann K."/>
            <person name="Badger J.H."/>
            <person name="Daran J.-M."/>
            <person name="Driessen A.J.M."/>
            <person name="Garcia-Estrada C."/>
            <person name="Fedorova N.D."/>
            <person name="Harris D.M."/>
            <person name="Heijne W.H.M."/>
            <person name="Joardar V.S."/>
            <person name="Kiel J.A.K.W."/>
            <person name="Kovalchuk A."/>
            <person name="Martin J.F."/>
            <person name="Nierman W.C."/>
            <person name="Nijland J.G."/>
            <person name="Pronk J.T."/>
            <person name="Roubos J.A."/>
            <person name="van der Klei I.J."/>
            <person name="van Peij N.N.M.E."/>
            <person name="Veenhuis M."/>
            <person name="von Doehren H."/>
            <person name="Wagner C."/>
            <person name="Wortman J.R."/>
            <person name="Bovenberg R.A.L."/>
        </authorList>
    </citation>
    <scope>NUCLEOTIDE SEQUENCE [LARGE SCALE GENOMIC DNA]</scope>
    <source>
        <strain evidence="3">ATCC 28089 / DSM 1075 / NRRL 1951 / Wisconsin 54-1255</strain>
    </source>
</reference>
<dbReference type="HOGENOM" id="CLU_108134_0_0_1"/>
<organism evidence="2 3">
    <name type="scientific">Penicillium rubens (strain ATCC 28089 / DSM 1075 / NRRL 1951 / Wisconsin 54-1255)</name>
    <name type="common">Penicillium chrysogenum</name>
    <dbReference type="NCBI Taxonomy" id="500485"/>
    <lineage>
        <taxon>Eukaryota</taxon>
        <taxon>Fungi</taxon>
        <taxon>Dikarya</taxon>
        <taxon>Ascomycota</taxon>
        <taxon>Pezizomycotina</taxon>
        <taxon>Eurotiomycetes</taxon>
        <taxon>Eurotiomycetidae</taxon>
        <taxon>Eurotiales</taxon>
        <taxon>Aspergillaceae</taxon>
        <taxon>Penicillium</taxon>
        <taxon>Penicillium chrysogenum species complex</taxon>
    </lineage>
</organism>
<protein>
    <submittedName>
        <fullName evidence="2">Uncharacterized protein</fullName>
    </submittedName>
</protein>
<name>B6HUS3_PENRW</name>
<evidence type="ECO:0000313" key="2">
    <source>
        <dbReference type="EMBL" id="CAQ00004.1"/>
    </source>
</evidence>
<feature type="compositionally biased region" description="Polar residues" evidence="1">
    <location>
        <begin position="84"/>
        <end position="99"/>
    </location>
</feature>
<proteinExistence type="predicted"/>
<dbReference type="OrthoDB" id="4265129at2759"/>
<keyword evidence="3" id="KW-1185">Reference proteome</keyword>
<dbReference type="EMBL" id="AM920437">
    <property type="protein sequence ID" value="CAQ00004.1"/>
    <property type="molecule type" value="Genomic_DNA"/>
</dbReference>
<dbReference type="AlphaFoldDB" id="B6HUS3"/>
<dbReference type="VEuPathDB" id="FungiDB:PCH_Pc22g27160"/>
<evidence type="ECO:0000256" key="1">
    <source>
        <dbReference type="SAM" id="MobiDB-lite"/>
    </source>
</evidence>
<accession>B6HUS3</accession>